<keyword evidence="1" id="KW-0812">Transmembrane</keyword>
<proteinExistence type="predicted"/>
<protein>
    <submittedName>
        <fullName evidence="2">Uncharacterized protein</fullName>
    </submittedName>
</protein>
<comment type="caution">
    <text evidence="2">The sequence shown here is derived from an EMBL/GenBank/DDBJ whole genome shotgun (WGS) entry which is preliminary data.</text>
</comment>
<keyword evidence="1" id="KW-1133">Transmembrane helix</keyword>
<dbReference type="RefSeq" id="WP_344217875.1">
    <property type="nucleotide sequence ID" value="NZ_BAAAOS010000033.1"/>
</dbReference>
<evidence type="ECO:0000313" key="3">
    <source>
        <dbReference type="Proteomes" id="UP001500393"/>
    </source>
</evidence>
<keyword evidence="1" id="KW-0472">Membrane</keyword>
<feature type="transmembrane region" description="Helical" evidence="1">
    <location>
        <begin position="6"/>
        <end position="28"/>
    </location>
</feature>
<keyword evidence="3" id="KW-1185">Reference proteome</keyword>
<reference evidence="2 3" key="1">
    <citation type="journal article" date="2019" name="Int. J. Syst. Evol. Microbiol.">
        <title>The Global Catalogue of Microorganisms (GCM) 10K type strain sequencing project: providing services to taxonomists for standard genome sequencing and annotation.</title>
        <authorList>
            <consortium name="The Broad Institute Genomics Platform"/>
            <consortium name="The Broad Institute Genome Sequencing Center for Infectious Disease"/>
            <person name="Wu L."/>
            <person name="Ma J."/>
        </authorList>
    </citation>
    <scope>NUCLEOTIDE SEQUENCE [LARGE SCALE GENOMIC DNA]</scope>
    <source>
        <strain evidence="2 3">JCM 14969</strain>
    </source>
</reference>
<accession>A0ABN2E120</accession>
<gene>
    <name evidence="2" type="ORF">GCM10009789_49880</name>
</gene>
<evidence type="ECO:0000313" key="2">
    <source>
        <dbReference type="EMBL" id="GAA1590253.1"/>
    </source>
</evidence>
<organism evidence="2 3">
    <name type="scientific">Kribbella sancticallisti</name>
    <dbReference type="NCBI Taxonomy" id="460087"/>
    <lineage>
        <taxon>Bacteria</taxon>
        <taxon>Bacillati</taxon>
        <taxon>Actinomycetota</taxon>
        <taxon>Actinomycetes</taxon>
        <taxon>Propionibacteriales</taxon>
        <taxon>Kribbellaceae</taxon>
        <taxon>Kribbella</taxon>
    </lineage>
</organism>
<evidence type="ECO:0000256" key="1">
    <source>
        <dbReference type="SAM" id="Phobius"/>
    </source>
</evidence>
<dbReference type="EMBL" id="BAAAOS010000033">
    <property type="protein sequence ID" value="GAA1590253.1"/>
    <property type="molecule type" value="Genomic_DNA"/>
</dbReference>
<name>A0ABN2E120_9ACTN</name>
<sequence length="73" mass="7891">MQFVGLPSTAVYVVALVAWAACALATLYPRAEDLLAWKVFGLRPPNALESQQLGPAWFVVCAAAGVDPNRYRV</sequence>
<dbReference type="Proteomes" id="UP001500393">
    <property type="component" value="Unassembled WGS sequence"/>
</dbReference>